<name>A0AAU6SR15_UNCXX</name>
<evidence type="ECO:0000313" key="1">
    <source>
        <dbReference type="EMBL" id="XAG22407.1"/>
    </source>
</evidence>
<dbReference type="Pfam" id="PF09684">
    <property type="entry name" value="Tail_P2_I"/>
    <property type="match status" value="1"/>
</dbReference>
<accession>A0AAU6SR15</accession>
<organism evidence="1">
    <name type="scientific">bacterium 19PA01SH03</name>
    <dbReference type="NCBI Taxonomy" id="2920705"/>
    <lineage>
        <taxon>Bacteria</taxon>
    </lineage>
</organism>
<dbReference type="InterPro" id="IPR006521">
    <property type="entry name" value="Tail_protein_I"/>
</dbReference>
<sequence>MSEPNEFISVQPDNRTLIEESLEYAWDRILKQSTSPYPDLKNPMLTPDEFVVLLASERGVADWQPIDTELHQRRTVDKAFEIHSKAGTRAGLVSAVRAVGYDADIQAGHKLKDPIPYHVEILAWREPSDVVDEKKIARLVSRINAYKSERDTIEVAMTFATFVSLQAKSAAPRSIGITGISGRMQAMHQPEAFGSCHASMAGHSVSLSSISATAEIKQYSASARIAVRQSAIGKSLSVKQYNARAKL</sequence>
<gene>
    <name evidence="1" type="ORF">MRN70_06295</name>
</gene>
<dbReference type="EMBL" id="CP095338">
    <property type="protein sequence ID" value="XAG22407.1"/>
    <property type="molecule type" value="Genomic_DNA"/>
</dbReference>
<dbReference type="AlphaFoldDB" id="A0AAU6SR15"/>
<reference evidence="1" key="1">
    <citation type="submission" date="2022-03" db="EMBL/GenBank/DDBJ databases">
        <title>Sea Food Isolates.</title>
        <authorList>
            <person name="Li c."/>
        </authorList>
    </citation>
    <scope>NUCLEOTIDE SEQUENCE</scope>
    <source>
        <strain evidence="1">19PA01SH03</strain>
    </source>
</reference>
<protein>
    <submittedName>
        <fullName evidence="1">Phage tail protein</fullName>
    </submittedName>
</protein>
<proteinExistence type="predicted"/>